<dbReference type="EMBL" id="JBHUMZ010000011">
    <property type="protein sequence ID" value="MFD2637825.1"/>
    <property type="molecule type" value="Genomic_DNA"/>
</dbReference>
<name>A0ABW5Q7N2_9BACI</name>
<keyword evidence="2" id="KW-1185">Reference proteome</keyword>
<organism evidence="1 2">
    <name type="scientific">Piscibacillus salipiscarius</name>
    <dbReference type="NCBI Taxonomy" id="299480"/>
    <lineage>
        <taxon>Bacteria</taxon>
        <taxon>Bacillati</taxon>
        <taxon>Bacillota</taxon>
        <taxon>Bacilli</taxon>
        <taxon>Bacillales</taxon>
        <taxon>Bacillaceae</taxon>
        <taxon>Piscibacillus</taxon>
    </lineage>
</organism>
<evidence type="ECO:0000313" key="2">
    <source>
        <dbReference type="Proteomes" id="UP001597452"/>
    </source>
</evidence>
<protein>
    <submittedName>
        <fullName evidence="1">Uncharacterized protein</fullName>
    </submittedName>
</protein>
<sequence length="99" mass="11910">MSEKERGILSRIPEDERHVYQSMTQLKSEDKHLLWELIKDTNKENVTLYTGDLEKLHELLNKQLIHINTAYKTRDKKVSLFVLNRAPYLIRLLKREYLD</sequence>
<evidence type="ECO:0000313" key="1">
    <source>
        <dbReference type="EMBL" id="MFD2637825.1"/>
    </source>
</evidence>
<reference evidence="2" key="1">
    <citation type="journal article" date="2019" name="Int. J. Syst. Evol. Microbiol.">
        <title>The Global Catalogue of Microorganisms (GCM) 10K type strain sequencing project: providing services to taxonomists for standard genome sequencing and annotation.</title>
        <authorList>
            <consortium name="The Broad Institute Genomics Platform"/>
            <consortium name="The Broad Institute Genome Sequencing Center for Infectious Disease"/>
            <person name="Wu L."/>
            <person name="Ma J."/>
        </authorList>
    </citation>
    <scope>NUCLEOTIDE SEQUENCE [LARGE SCALE GENOMIC DNA]</scope>
    <source>
        <strain evidence="2">TISTR 1571</strain>
    </source>
</reference>
<dbReference type="Proteomes" id="UP001597452">
    <property type="component" value="Unassembled WGS sequence"/>
</dbReference>
<proteinExistence type="predicted"/>
<accession>A0ABW5Q7N2</accession>
<gene>
    <name evidence="1" type="ORF">ACFSW4_02910</name>
</gene>
<dbReference type="RefSeq" id="WP_054752212.1">
    <property type="nucleotide sequence ID" value="NZ_JBHUMZ010000011.1"/>
</dbReference>
<comment type="caution">
    <text evidence="1">The sequence shown here is derived from an EMBL/GenBank/DDBJ whole genome shotgun (WGS) entry which is preliminary data.</text>
</comment>